<keyword evidence="3" id="KW-1133">Transmembrane helix</keyword>
<dbReference type="Pfam" id="PF13490">
    <property type="entry name" value="zf-HC2"/>
    <property type="match status" value="1"/>
</dbReference>
<proteinExistence type="predicted"/>
<evidence type="ECO:0000313" key="5">
    <source>
        <dbReference type="EMBL" id="SEM62342.1"/>
    </source>
</evidence>
<accession>A0A1H7ZUP2</accession>
<feature type="transmembrane region" description="Helical" evidence="3">
    <location>
        <begin position="237"/>
        <end position="260"/>
    </location>
</feature>
<feature type="transmembrane region" description="Helical" evidence="3">
    <location>
        <begin position="116"/>
        <end position="138"/>
    </location>
</feature>
<evidence type="ECO:0000313" key="6">
    <source>
        <dbReference type="Proteomes" id="UP000198953"/>
    </source>
</evidence>
<name>A0A1H7ZUP2_9ACTN</name>
<dbReference type="Proteomes" id="UP000198953">
    <property type="component" value="Unassembled WGS sequence"/>
</dbReference>
<reference evidence="5 6" key="1">
    <citation type="submission" date="2016-10" db="EMBL/GenBank/DDBJ databases">
        <authorList>
            <person name="de Groot N.N."/>
        </authorList>
    </citation>
    <scope>NUCLEOTIDE SEQUENCE [LARGE SCALE GENOMIC DNA]</scope>
    <source>
        <strain evidence="5 6">DSM 43357</strain>
    </source>
</reference>
<evidence type="ECO:0000256" key="2">
    <source>
        <dbReference type="ARBA" id="ARBA00023163"/>
    </source>
</evidence>
<dbReference type="InterPro" id="IPR027383">
    <property type="entry name" value="Znf_put"/>
</dbReference>
<gene>
    <name evidence="5" type="ORF">SAMN05660976_05640</name>
</gene>
<keyword evidence="2" id="KW-0804">Transcription</keyword>
<dbReference type="RefSeq" id="WP_091103706.1">
    <property type="nucleotide sequence ID" value="NZ_FOBF01000015.1"/>
</dbReference>
<evidence type="ECO:0000259" key="4">
    <source>
        <dbReference type="Pfam" id="PF13490"/>
    </source>
</evidence>
<organism evidence="5 6">
    <name type="scientific">Nonomuraea pusilla</name>
    <dbReference type="NCBI Taxonomy" id="46177"/>
    <lineage>
        <taxon>Bacteria</taxon>
        <taxon>Bacillati</taxon>
        <taxon>Actinomycetota</taxon>
        <taxon>Actinomycetes</taxon>
        <taxon>Streptosporangiales</taxon>
        <taxon>Streptosporangiaceae</taxon>
        <taxon>Nonomuraea</taxon>
    </lineage>
</organism>
<dbReference type="OrthoDB" id="3822520at2"/>
<dbReference type="Gene3D" id="1.10.10.1320">
    <property type="entry name" value="Anti-sigma factor, zinc-finger domain"/>
    <property type="match status" value="1"/>
</dbReference>
<dbReference type="EMBL" id="FOBF01000015">
    <property type="protein sequence ID" value="SEM62342.1"/>
    <property type="molecule type" value="Genomic_DNA"/>
</dbReference>
<keyword evidence="5" id="KW-0862">Zinc</keyword>
<feature type="transmembrane region" description="Helical" evidence="3">
    <location>
        <begin position="93"/>
        <end position="110"/>
    </location>
</feature>
<keyword evidence="3" id="KW-0472">Membrane</keyword>
<dbReference type="GO" id="GO:0008270">
    <property type="term" value="F:zinc ion binding"/>
    <property type="evidence" value="ECO:0007669"/>
    <property type="project" value="UniProtKB-KW"/>
</dbReference>
<evidence type="ECO:0000256" key="3">
    <source>
        <dbReference type="SAM" id="Phobius"/>
    </source>
</evidence>
<dbReference type="STRING" id="46177.SAMN05660976_05640"/>
<feature type="transmembrane region" description="Helical" evidence="3">
    <location>
        <begin position="188"/>
        <end position="205"/>
    </location>
</feature>
<keyword evidence="1" id="KW-0805">Transcription regulation</keyword>
<keyword evidence="3" id="KW-0812">Transmembrane</keyword>
<dbReference type="InterPro" id="IPR041916">
    <property type="entry name" value="Anti_sigma_zinc_sf"/>
</dbReference>
<sequence>MTWHMDDGLATRYADGDLDATLASSVEAHLLACAPCRELLTPRVPRARLDRVWEEIAEAVDSPVPGPFERALRLVGVREHTARLLGAASSLRLSWISAGALALLFAVLAAGETTRWGLVGFLALAPMLPVAGVGVAYGRGADPAYEIGLAAPYPAVKVMLMRAAAVLATSALPALVIGLAVFGRSWAVAAWLLPALALTSLSLVLSRWFEPAHCALAVSALWLACVAGTNLGEPSLAMFGAAGQLASLAVTVVSCALLAARGKKAS</sequence>
<keyword evidence="5" id="KW-0479">Metal-binding</keyword>
<keyword evidence="5" id="KW-0863">Zinc-finger</keyword>
<keyword evidence="6" id="KW-1185">Reference proteome</keyword>
<protein>
    <submittedName>
        <fullName evidence="5">Putative zinc-finger</fullName>
    </submittedName>
</protein>
<feature type="transmembrane region" description="Helical" evidence="3">
    <location>
        <begin position="159"/>
        <end position="182"/>
    </location>
</feature>
<evidence type="ECO:0000256" key="1">
    <source>
        <dbReference type="ARBA" id="ARBA00023015"/>
    </source>
</evidence>
<feature type="domain" description="Putative zinc-finger" evidence="4">
    <location>
        <begin position="11"/>
        <end position="37"/>
    </location>
</feature>
<dbReference type="AlphaFoldDB" id="A0A1H7ZUP2"/>